<name>A0ACC1MFV4_9PEZI</name>
<sequence length="144" mass="15805">MFSTDCATWINVASVIYGSAAMDEVIFNVDSKGKVVSMTSPSLRVTLDKQRHRRSLLLRNPGHTPEQRSNRRASAGLAHAIHPGAVHALSSRRDGAQLLLPRAPTALHRPRVAGLRRRGRRKPTAGAVHADLYRGHKQHADSLL</sequence>
<comment type="caution">
    <text evidence="1">The sequence shown here is derived from an EMBL/GenBank/DDBJ whole genome shotgun (WGS) entry which is preliminary data.</text>
</comment>
<organism evidence="1 2">
    <name type="scientific">Xylaria curta</name>
    <dbReference type="NCBI Taxonomy" id="42375"/>
    <lineage>
        <taxon>Eukaryota</taxon>
        <taxon>Fungi</taxon>
        <taxon>Dikarya</taxon>
        <taxon>Ascomycota</taxon>
        <taxon>Pezizomycotina</taxon>
        <taxon>Sordariomycetes</taxon>
        <taxon>Xylariomycetidae</taxon>
        <taxon>Xylariales</taxon>
        <taxon>Xylariaceae</taxon>
        <taxon>Xylaria</taxon>
    </lineage>
</organism>
<proteinExistence type="predicted"/>
<accession>A0ACC1MFV4</accession>
<dbReference type="EMBL" id="JAPDGR010005621">
    <property type="protein sequence ID" value="KAJ2965408.1"/>
    <property type="molecule type" value="Genomic_DNA"/>
</dbReference>
<protein>
    <submittedName>
        <fullName evidence="1">Uncharacterized protein</fullName>
    </submittedName>
</protein>
<evidence type="ECO:0000313" key="2">
    <source>
        <dbReference type="Proteomes" id="UP001143856"/>
    </source>
</evidence>
<reference evidence="1" key="1">
    <citation type="submission" date="2022-10" db="EMBL/GenBank/DDBJ databases">
        <title>Genome Sequence of Xylaria curta.</title>
        <authorList>
            <person name="Buettner E."/>
        </authorList>
    </citation>
    <scope>NUCLEOTIDE SEQUENCE</scope>
    <source>
        <strain evidence="1">Babe10</strain>
    </source>
</reference>
<evidence type="ECO:0000313" key="1">
    <source>
        <dbReference type="EMBL" id="KAJ2965408.1"/>
    </source>
</evidence>
<keyword evidence="2" id="KW-1185">Reference proteome</keyword>
<gene>
    <name evidence="1" type="ORF">NUW58_g10889</name>
</gene>
<dbReference type="Proteomes" id="UP001143856">
    <property type="component" value="Unassembled WGS sequence"/>
</dbReference>